<feature type="transmembrane region" description="Helical" evidence="11">
    <location>
        <begin position="154"/>
        <end position="178"/>
    </location>
</feature>
<evidence type="ECO:0000256" key="1">
    <source>
        <dbReference type="ARBA" id="ARBA00000085"/>
    </source>
</evidence>
<dbReference type="InterPro" id="IPR036097">
    <property type="entry name" value="HisK_dim/P_sf"/>
</dbReference>
<dbReference type="PANTHER" id="PTHR45436">
    <property type="entry name" value="SENSOR HISTIDINE KINASE YKOH"/>
    <property type="match status" value="1"/>
</dbReference>
<evidence type="ECO:0000256" key="2">
    <source>
        <dbReference type="ARBA" id="ARBA00004370"/>
    </source>
</evidence>
<dbReference type="CDD" id="cd06225">
    <property type="entry name" value="HAMP"/>
    <property type="match status" value="1"/>
</dbReference>
<keyword evidence="8 11" id="KW-1133">Transmembrane helix</keyword>
<keyword evidence="9" id="KW-0902">Two-component regulatory system</keyword>
<dbReference type="SUPFAM" id="SSF158472">
    <property type="entry name" value="HAMP domain-like"/>
    <property type="match status" value="1"/>
</dbReference>
<accession>A0A4U1IV49</accession>
<dbReference type="InterPro" id="IPR036890">
    <property type="entry name" value="HATPase_C_sf"/>
</dbReference>
<dbReference type="PROSITE" id="PS50109">
    <property type="entry name" value="HIS_KIN"/>
    <property type="match status" value="1"/>
</dbReference>
<keyword evidence="7 14" id="KW-0418">Kinase</keyword>
<dbReference type="CDD" id="cd00075">
    <property type="entry name" value="HATPase"/>
    <property type="match status" value="1"/>
</dbReference>
<protein>
    <recommendedName>
        <fullName evidence="3">histidine kinase</fullName>
        <ecNumber evidence="3">2.7.13.3</ecNumber>
    </recommendedName>
</protein>
<dbReference type="RefSeq" id="WP_136934733.1">
    <property type="nucleotide sequence ID" value="NZ_SSMQ01000070.1"/>
</dbReference>
<keyword evidence="4" id="KW-0597">Phosphoprotein</keyword>
<evidence type="ECO:0000256" key="8">
    <source>
        <dbReference type="ARBA" id="ARBA00022989"/>
    </source>
</evidence>
<evidence type="ECO:0000256" key="5">
    <source>
        <dbReference type="ARBA" id="ARBA00022679"/>
    </source>
</evidence>
<dbReference type="GO" id="GO:0005886">
    <property type="term" value="C:plasma membrane"/>
    <property type="evidence" value="ECO:0007669"/>
    <property type="project" value="TreeGrafter"/>
</dbReference>
<dbReference type="CDD" id="cd00082">
    <property type="entry name" value="HisKA"/>
    <property type="match status" value="1"/>
</dbReference>
<dbReference type="InterPro" id="IPR005467">
    <property type="entry name" value="His_kinase_dom"/>
</dbReference>
<dbReference type="Pfam" id="PF00512">
    <property type="entry name" value="HisKA"/>
    <property type="match status" value="1"/>
</dbReference>
<dbReference type="Pfam" id="PF02518">
    <property type="entry name" value="HATPase_c"/>
    <property type="match status" value="1"/>
</dbReference>
<keyword evidence="10 11" id="KW-0472">Membrane</keyword>
<evidence type="ECO:0000259" key="12">
    <source>
        <dbReference type="PROSITE" id="PS50109"/>
    </source>
</evidence>
<evidence type="ECO:0000259" key="13">
    <source>
        <dbReference type="PROSITE" id="PS50885"/>
    </source>
</evidence>
<dbReference type="SUPFAM" id="SSF55874">
    <property type="entry name" value="ATPase domain of HSP90 chaperone/DNA topoisomerase II/histidine kinase"/>
    <property type="match status" value="1"/>
</dbReference>
<comment type="subcellular location">
    <subcellularLocation>
        <location evidence="2">Membrane</location>
    </subcellularLocation>
</comment>
<dbReference type="SMART" id="SM00388">
    <property type="entry name" value="HisKA"/>
    <property type="match status" value="1"/>
</dbReference>
<dbReference type="InterPro" id="IPR004358">
    <property type="entry name" value="Sig_transdc_His_kin-like_C"/>
</dbReference>
<comment type="caution">
    <text evidence="14">The sequence shown here is derived from an EMBL/GenBank/DDBJ whole genome shotgun (WGS) entry which is preliminary data.</text>
</comment>
<dbReference type="SMART" id="SM00304">
    <property type="entry name" value="HAMP"/>
    <property type="match status" value="1"/>
</dbReference>
<keyword evidence="15" id="KW-1185">Reference proteome</keyword>
<dbReference type="Gene3D" id="6.10.340.10">
    <property type="match status" value="1"/>
</dbReference>
<dbReference type="PANTHER" id="PTHR45436:SF5">
    <property type="entry name" value="SENSOR HISTIDINE KINASE TRCS"/>
    <property type="match status" value="1"/>
</dbReference>
<feature type="transmembrane region" description="Helical" evidence="11">
    <location>
        <begin position="7"/>
        <end position="30"/>
    </location>
</feature>
<feature type="domain" description="HAMP" evidence="13">
    <location>
        <begin position="179"/>
        <end position="232"/>
    </location>
</feature>
<dbReference type="SUPFAM" id="SSF47384">
    <property type="entry name" value="Homodimeric domain of signal transducing histidine kinase"/>
    <property type="match status" value="1"/>
</dbReference>
<evidence type="ECO:0000256" key="10">
    <source>
        <dbReference type="ARBA" id="ARBA00023136"/>
    </source>
</evidence>
<dbReference type="PROSITE" id="PS50885">
    <property type="entry name" value="HAMP"/>
    <property type="match status" value="1"/>
</dbReference>
<dbReference type="OrthoDB" id="9813151at2"/>
<gene>
    <name evidence="14" type="ORF">E8A74_41810</name>
</gene>
<evidence type="ECO:0000256" key="11">
    <source>
        <dbReference type="SAM" id="Phobius"/>
    </source>
</evidence>
<organism evidence="14 15">
    <name type="scientific">Polyangium fumosum</name>
    <dbReference type="NCBI Taxonomy" id="889272"/>
    <lineage>
        <taxon>Bacteria</taxon>
        <taxon>Pseudomonadati</taxon>
        <taxon>Myxococcota</taxon>
        <taxon>Polyangia</taxon>
        <taxon>Polyangiales</taxon>
        <taxon>Polyangiaceae</taxon>
        <taxon>Polyangium</taxon>
    </lineage>
</organism>
<dbReference type="Gene3D" id="1.10.287.130">
    <property type="match status" value="1"/>
</dbReference>
<dbReference type="Proteomes" id="UP000309215">
    <property type="component" value="Unassembled WGS sequence"/>
</dbReference>
<evidence type="ECO:0000313" key="15">
    <source>
        <dbReference type="Proteomes" id="UP000309215"/>
    </source>
</evidence>
<name>A0A4U1IV49_9BACT</name>
<dbReference type="InterPro" id="IPR003661">
    <property type="entry name" value="HisK_dim/P_dom"/>
</dbReference>
<evidence type="ECO:0000256" key="9">
    <source>
        <dbReference type="ARBA" id="ARBA00023012"/>
    </source>
</evidence>
<keyword evidence="6 11" id="KW-0812">Transmembrane</keyword>
<evidence type="ECO:0000256" key="7">
    <source>
        <dbReference type="ARBA" id="ARBA00022777"/>
    </source>
</evidence>
<proteinExistence type="predicted"/>
<evidence type="ECO:0000256" key="4">
    <source>
        <dbReference type="ARBA" id="ARBA00022553"/>
    </source>
</evidence>
<dbReference type="Gene3D" id="3.30.565.10">
    <property type="entry name" value="Histidine kinase-like ATPase, C-terminal domain"/>
    <property type="match status" value="1"/>
</dbReference>
<dbReference type="SMART" id="SM00387">
    <property type="entry name" value="HATPase_c"/>
    <property type="match status" value="1"/>
</dbReference>
<dbReference type="GO" id="GO:0000155">
    <property type="term" value="F:phosphorelay sensor kinase activity"/>
    <property type="evidence" value="ECO:0007669"/>
    <property type="project" value="InterPro"/>
</dbReference>
<dbReference type="AlphaFoldDB" id="A0A4U1IV49"/>
<dbReference type="InterPro" id="IPR003660">
    <property type="entry name" value="HAMP_dom"/>
</dbReference>
<comment type="catalytic activity">
    <reaction evidence="1">
        <text>ATP + protein L-histidine = ADP + protein N-phospho-L-histidine.</text>
        <dbReference type="EC" id="2.7.13.3"/>
    </reaction>
</comment>
<evidence type="ECO:0000256" key="3">
    <source>
        <dbReference type="ARBA" id="ARBA00012438"/>
    </source>
</evidence>
<dbReference type="PRINTS" id="PR00344">
    <property type="entry name" value="BCTRLSENSOR"/>
</dbReference>
<dbReference type="InterPro" id="IPR050428">
    <property type="entry name" value="TCS_sensor_his_kinase"/>
</dbReference>
<feature type="domain" description="Histidine kinase" evidence="12">
    <location>
        <begin position="240"/>
        <end position="454"/>
    </location>
</feature>
<evidence type="ECO:0000256" key="6">
    <source>
        <dbReference type="ARBA" id="ARBA00022692"/>
    </source>
</evidence>
<reference evidence="14 15" key="1">
    <citation type="submission" date="2019-04" db="EMBL/GenBank/DDBJ databases">
        <authorList>
            <person name="Li Y."/>
            <person name="Wang J."/>
        </authorList>
    </citation>
    <scope>NUCLEOTIDE SEQUENCE [LARGE SCALE GENOMIC DNA]</scope>
    <source>
        <strain evidence="14 15">DSM 14668</strain>
    </source>
</reference>
<dbReference type="InterPro" id="IPR003594">
    <property type="entry name" value="HATPase_dom"/>
</dbReference>
<evidence type="ECO:0000313" key="14">
    <source>
        <dbReference type="EMBL" id="TKC98312.1"/>
    </source>
</evidence>
<dbReference type="EC" id="2.7.13.3" evidence="3"/>
<keyword evidence="5" id="KW-0808">Transferase</keyword>
<dbReference type="Pfam" id="PF00672">
    <property type="entry name" value="HAMP"/>
    <property type="match status" value="1"/>
</dbReference>
<sequence>MSFQRRFVGAVSVLTMGTLGGALMAISIAVNASQQRQLDEALRAEATEEAREASALGGDELAISDRPGPAANDVGPLTKYGAIFNPEGRVLAATPTFHGSPPPLETLGPGTMECFNLWFRGEHLRGVLVPIPAHAGARLLLAAPRADLDGDASFLARAMLTVFFVAVGWSALLATWIVRRLTREHEAITLVVRRVAAGDLSARVATRTGDAEIAQLGRDINEMIERLDVLVASQQRFIAQAAHEMRSPLTTLYGELSHALRKPRDADTYRRAIEEALEAARRLKLMTDDLLALARLGADVGEPSEPVDVLERARAAAEAVAWEARERDTRIDVQGAPATVLGHSRNLERLLRNLIENAVRHSPKGGRVEVVVEPRGDTIEAAVSDEGPGIPEAERVRVFEPFYRGVRERADDMPGAGLGLPIARQIARAHGGDVLFDATRSKGSRFVVRFPAAREGDAEREPREGERAA</sequence>
<dbReference type="EMBL" id="SSMQ01000070">
    <property type="protein sequence ID" value="TKC98312.1"/>
    <property type="molecule type" value="Genomic_DNA"/>
</dbReference>